<reference evidence="3 4" key="1">
    <citation type="submission" date="2019-02" db="EMBL/GenBank/DDBJ databases">
        <title>Draft genome sequences of novel Actinobacteria.</title>
        <authorList>
            <person name="Sahin N."/>
            <person name="Ay H."/>
            <person name="Saygin H."/>
        </authorList>
    </citation>
    <scope>NUCLEOTIDE SEQUENCE [LARGE SCALE GENOMIC DNA]</scope>
    <source>
        <strain evidence="3 4">JCM 30529</strain>
    </source>
</reference>
<dbReference type="EMBL" id="SMKE01000012">
    <property type="protein sequence ID" value="TDC02291.1"/>
    <property type="molecule type" value="Genomic_DNA"/>
</dbReference>
<sequence>MPAGRDVPGTLQRSPKKAQDAYAKAHDSAVDSYGESERAHRTAFAAVEHSFDKVGDHREAKGREGPSDRMAASGRRSGRTAGEVDATASKEHLMDLASKLDIRGRSRMNKADLVKAIREANSGSTREARGR</sequence>
<proteinExistence type="predicted"/>
<dbReference type="InterPro" id="IPR037205">
    <property type="entry name" value="ChaB_sf"/>
</dbReference>
<evidence type="ECO:0000256" key="1">
    <source>
        <dbReference type="SAM" id="MobiDB-lite"/>
    </source>
</evidence>
<dbReference type="InterPro" id="IPR011112">
    <property type="entry name" value="Rho-like_N"/>
</dbReference>
<comment type="caution">
    <text evidence="3">The sequence shown here is derived from an EMBL/GenBank/DDBJ whole genome shotgun (WGS) entry which is preliminary data.</text>
</comment>
<name>A0ABY2DMJ2_9ACTN</name>
<dbReference type="Gene3D" id="1.10.1740.70">
    <property type="entry name" value="ChaB"/>
    <property type="match status" value="1"/>
</dbReference>
<evidence type="ECO:0000313" key="4">
    <source>
        <dbReference type="Proteomes" id="UP000295626"/>
    </source>
</evidence>
<dbReference type="Proteomes" id="UP000295626">
    <property type="component" value="Unassembled WGS sequence"/>
</dbReference>
<gene>
    <name evidence="3" type="ORF">E1091_01060</name>
</gene>
<evidence type="ECO:0000313" key="3">
    <source>
        <dbReference type="EMBL" id="TDC02291.1"/>
    </source>
</evidence>
<dbReference type="InterPro" id="IPR009317">
    <property type="entry name" value="ChaB"/>
</dbReference>
<feature type="region of interest" description="Disordered" evidence="1">
    <location>
        <begin position="1"/>
        <end position="90"/>
    </location>
</feature>
<organism evidence="3 4">
    <name type="scientific">Micromonospora fluostatini</name>
    <dbReference type="NCBI Taxonomy" id="1629071"/>
    <lineage>
        <taxon>Bacteria</taxon>
        <taxon>Bacillati</taxon>
        <taxon>Actinomycetota</taxon>
        <taxon>Actinomycetes</taxon>
        <taxon>Micromonosporales</taxon>
        <taxon>Micromonosporaceae</taxon>
        <taxon>Micromonospora</taxon>
    </lineage>
</organism>
<keyword evidence="4" id="KW-1185">Reference proteome</keyword>
<feature type="compositionally biased region" description="Basic and acidic residues" evidence="1">
    <location>
        <begin position="17"/>
        <end position="40"/>
    </location>
</feature>
<protein>
    <submittedName>
        <fullName evidence="3">Cation transport regulator ChaB</fullName>
    </submittedName>
</protein>
<accession>A0ABY2DMJ2</accession>
<feature type="compositionally biased region" description="Basic and acidic residues" evidence="1">
    <location>
        <begin position="49"/>
        <end position="67"/>
    </location>
</feature>
<dbReference type="Pfam" id="PF06150">
    <property type="entry name" value="ChaB"/>
    <property type="match status" value="1"/>
</dbReference>
<dbReference type="SUPFAM" id="SSF140376">
    <property type="entry name" value="ChaB-like"/>
    <property type="match status" value="1"/>
</dbReference>
<evidence type="ECO:0000259" key="2">
    <source>
        <dbReference type="Pfam" id="PF07498"/>
    </source>
</evidence>
<feature type="domain" description="Rho termination factor-like N-terminal" evidence="2">
    <location>
        <begin position="93"/>
        <end position="121"/>
    </location>
</feature>
<dbReference type="Pfam" id="PF07498">
    <property type="entry name" value="Rho_N"/>
    <property type="match status" value="1"/>
</dbReference>